<dbReference type="Pfam" id="PF03886">
    <property type="entry name" value="ABC_trans_aux"/>
    <property type="match status" value="1"/>
</dbReference>
<accession>A0A844AXK3</accession>
<dbReference type="OrthoDB" id="5568302at2"/>
<dbReference type="PROSITE" id="PS51257">
    <property type="entry name" value="PROKAR_LIPOPROTEIN"/>
    <property type="match status" value="1"/>
</dbReference>
<comment type="caution">
    <text evidence="2">The sequence shown here is derived from an EMBL/GenBank/DDBJ whole genome shotgun (WGS) entry which is preliminary data.</text>
</comment>
<dbReference type="InterPro" id="IPR005586">
    <property type="entry name" value="ABC_trans_aux"/>
</dbReference>
<dbReference type="Gene3D" id="3.40.50.10610">
    <property type="entry name" value="ABC-type transport auxiliary lipoprotein component"/>
    <property type="match status" value="1"/>
</dbReference>
<dbReference type="EMBL" id="WJBU01000015">
    <property type="protein sequence ID" value="MRD48784.1"/>
    <property type="molecule type" value="Genomic_DNA"/>
</dbReference>
<feature type="domain" description="ABC-type transport auxiliary lipoprotein component" evidence="1">
    <location>
        <begin position="51"/>
        <end position="213"/>
    </location>
</feature>
<dbReference type="AlphaFoldDB" id="A0A844AXK3"/>
<dbReference type="SUPFAM" id="SSF159594">
    <property type="entry name" value="XCC0632-like"/>
    <property type="match status" value="1"/>
</dbReference>
<evidence type="ECO:0000259" key="1">
    <source>
        <dbReference type="Pfam" id="PF03886"/>
    </source>
</evidence>
<evidence type="ECO:0000313" key="3">
    <source>
        <dbReference type="Proteomes" id="UP000487350"/>
    </source>
</evidence>
<dbReference type="RefSeq" id="WP_153586095.1">
    <property type="nucleotide sequence ID" value="NZ_WJBU01000015.1"/>
</dbReference>
<organism evidence="2 3">
    <name type="scientific">Caenimonas koreensis DSM 17982</name>
    <dbReference type="NCBI Taxonomy" id="1121255"/>
    <lineage>
        <taxon>Bacteria</taxon>
        <taxon>Pseudomonadati</taxon>
        <taxon>Pseudomonadota</taxon>
        <taxon>Betaproteobacteria</taxon>
        <taxon>Burkholderiales</taxon>
        <taxon>Comamonadaceae</taxon>
        <taxon>Caenimonas</taxon>
    </lineage>
</organism>
<dbReference type="Proteomes" id="UP000487350">
    <property type="component" value="Unassembled WGS sequence"/>
</dbReference>
<reference evidence="2 3" key="1">
    <citation type="submission" date="2019-11" db="EMBL/GenBank/DDBJ databases">
        <title>Caenimonas koreensis gen. nov., sp. nov., isolated from activated sludge.</title>
        <authorList>
            <person name="Seung H.R."/>
        </authorList>
    </citation>
    <scope>NUCLEOTIDE SEQUENCE [LARGE SCALE GENOMIC DNA]</scope>
    <source>
        <strain evidence="2 3">EMB320</strain>
    </source>
</reference>
<name>A0A844AXK3_9BURK</name>
<keyword evidence="3" id="KW-1185">Reference proteome</keyword>
<proteinExistence type="predicted"/>
<protein>
    <recommendedName>
        <fullName evidence="1">ABC-type transport auxiliary lipoprotein component domain-containing protein</fullName>
    </recommendedName>
</protein>
<sequence>MSKTTNSVAGGLETVTKLVAIACVALLAACATPDKPTRATVYDFGPGVAFGAPTASTTQPALVLGDIDATGALDSNSINYRLGYADENQLRPYSQARWSAPPPQLIRQRLREQLGRERAILDLNESAALARAAGVQPRVLRVDLEEFSHFFESAAQSYGLIRLRITLMENTAGGERLVGQRTVVARVPAATPDASGGVKAMTAATDAASLDIAKWLAQQR</sequence>
<evidence type="ECO:0000313" key="2">
    <source>
        <dbReference type="EMBL" id="MRD48784.1"/>
    </source>
</evidence>
<gene>
    <name evidence="2" type="ORF">GHT07_15970</name>
</gene>